<dbReference type="Proteomes" id="UP000255110">
    <property type="component" value="Unassembled WGS sequence"/>
</dbReference>
<dbReference type="PANTHER" id="PTHR10361">
    <property type="entry name" value="SODIUM-BILE ACID COTRANSPORTER"/>
    <property type="match status" value="1"/>
</dbReference>
<dbReference type="GO" id="GO:0016020">
    <property type="term" value="C:membrane"/>
    <property type="evidence" value="ECO:0007669"/>
    <property type="project" value="UniProtKB-SubCell"/>
</dbReference>
<evidence type="ECO:0000256" key="5">
    <source>
        <dbReference type="SAM" id="Phobius"/>
    </source>
</evidence>
<keyword evidence="8" id="KW-1185">Reference proteome</keyword>
<feature type="transmembrane region" description="Helical" evidence="5">
    <location>
        <begin position="151"/>
        <end position="175"/>
    </location>
</feature>
<dbReference type="PANTHER" id="PTHR10361:SF28">
    <property type="entry name" value="P3 PROTEIN-RELATED"/>
    <property type="match status" value="1"/>
</dbReference>
<organism evidence="7 9">
    <name type="scientific">Legionella steigerwaltii</name>
    <dbReference type="NCBI Taxonomy" id="460"/>
    <lineage>
        <taxon>Bacteria</taxon>
        <taxon>Pseudomonadati</taxon>
        <taxon>Pseudomonadota</taxon>
        <taxon>Gammaproteobacteria</taxon>
        <taxon>Legionellales</taxon>
        <taxon>Legionellaceae</taxon>
        <taxon>Legionella</taxon>
    </lineage>
</organism>
<dbReference type="RefSeq" id="WP_058477618.1">
    <property type="nucleotide sequence ID" value="NZ_CAAAIO010000001.1"/>
</dbReference>
<accession>A0A378L8K7</accession>
<evidence type="ECO:0000313" key="6">
    <source>
        <dbReference type="EMBL" id="KTD77727.1"/>
    </source>
</evidence>
<dbReference type="Proteomes" id="UP000054820">
    <property type="component" value="Unassembled WGS sequence"/>
</dbReference>
<keyword evidence="2 5" id="KW-0812">Transmembrane</keyword>
<dbReference type="Pfam" id="PF01758">
    <property type="entry name" value="SBF"/>
    <property type="match status" value="1"/>
</dbReference>
<feature type="transmembrane region" description="Helical" evidence="5">
    <location>
        <begin position="213"/>
        <end position="237"/>
    </location>
</feature>
<feature type="transmembrane region" description="Helical" evidence="5">
    <location>
        <begin position="121"/>
        <end position="145"/>
    </location>
</feature>
<evidence type="ECO:0000256" key="2">
    <source>
        <dbReference type="ARBA" id="ARBA00022692"/>
    </source>
</evidence>
<reference evidence="6 8" key="1">
    <citation type="submission" date="2015-11" db="EMBL/GenBank/DDBJ databases">
        <title>Genomic analysis of 38 Legionella species identifies large and diverse effector repertoires.</title>
        <authorList>
            <person name="Burstein D."/>
            <person name="Amaro F."/>
            <person name="Zusman T."/>
            <person name="Lifshitz Z."/>
            <person name="Cohen O."/>
            <person name="Gilbert J.A."/>
            <person name="Pupko T."/>
            <person name="Shuman H.A."/>
            <person name="Segal G."/>
        </authorList>
    </citation>
    <scope>NUCLEOTIDE SEQUENCE [LARGE SCALE GENOMIC DNA]</scope>
    <source>
        <strain evidence="6 8">SC-18-C9</strain>
    </source>
</reference>
<dbReference type="EMBL" id="LNYZ01000013">
    <property type="protein sequence ID" value="KTD77727.1"/>
    <property type="molecule type" value="Genomic_DNA"/>
</dbReference>
<dbReference type="AlphaFoldDB" id="A0A378L8K7"/>
<gene>
    <name evidence="6" type="ORF">Lstg_2084</name>
    <name evidence="7" type="ORF">NCTC11991_01639</name>
</gene>
<evidence type="ECO:0000313" key="7">
    <source>
        <dbReference type="EMBL" id="STY23037.1"/>
    </source>
</evidence>
<feature type="transmembrane region" description="Helical" evidence="5">
    <location>
        <begin position="277"/>
        <end position="294"/>
    </location>
</feature>
<dbReference type="Gene3D" id="1.20.1530.20">
    <property type="match status" value="1"/>
</dbReference>
<dbReference type="InterPro" id="IPR004710">
    <property type="entry name" value="Bilac:Na_transpt"/>
</dbReference>
<feature type="transmembrane region" description="Helical" evidence="5">
    <location>
        <begin position="33"/>
        <end position="52"/>
    </location>
</feature>
<evidence type="ECO:0000256" key="4">
    <source>
        <dbReference type="ARBA" id="ARBA00023136"/>
    </source>
</evidence>
<keyword evidence="3 5" id="KW-1133">Transmembrane helix</keyword>
<evidence type="ECO:0000256" key="3">
    <source>
        <dbReference type="ARBA" id="ARBA00022989"/>
    </source>
</evidence>
<feature type="transmembrane region" description="Helical" evidence="5">
    <location>
        <begin position="187"/>
        <end position="207"/>
    </location>
</feature>
<dbReference type="InterPro" id="IPR002657">
    <property type="entry name" value="BilAc:Na_symport/Acr3"/>
</dbReference>
<feature type="transmembrane region" description="Helical" evidence="5">
    <location>
        <begin position="7"/>
        <end position="27"/>
    </location>
</feature>
<dbReference type="InterPro" id="IPR038770">
    <property type="entry name" value="Na+/solute_symporter_sf"/>
</dbReference>
<comment type="subcellular location">
    <subcellularLocation>
        <location evidence="1">Membrane</location>
        <topology evidence="1">Multi-pass membrane protein</topology>
    </subcellularLocation>
</comment>
<protein>
    <submittedName>
        <fullName evidence="7">Bile acid transporter</fullName>
    </submittedName>
    <submittedName>
        <fullName evidence="6">Sodium Bile acid symporter family protein</fullName>
    </submittedName>
</protein>
<dbReference type="EMBL" id="UGOY01000001">
    <property type="protein sequence ID" value="STY23037.1"/>
    <property type="molecule type" value="Genomic_DNA"/>
</dbReference>
<keyword evidence="4 5" id="KW-0472">Membrane</keyword>
<evidence type="ECO:0000256" key="1">
    <source>
        <dbReference type="ARBA" id="ARBA00004141"/>
    </source>
</evidence>
<feature type="transmembrane region" description="Helical" evidence="5">
    <location>
        <begin position="93"/>
        <end position="114"/>
    </location>
</feature>
<name>A0A378L8K7_9GAMM</name>
<feature type="transmembrane region" description="Helical" evidence="5">
    <location>
        <begin position="249"/>
        <end position="271"/>
    </location>
</feature>
<sequence>MQDKIERYFIWIILLFVSVALLFPTLFIGFKGLIPIGLGVIMFGIGMNTPAASFKDVLVKPRDIIGLIIFRFMMMPFWALAIAYGLNLTQAETIGLLVLGAAPGGVAANVMAYLSKSNVALTVLLTFGSTLLSPIITPALIYWLLHKSVTIHFWSMVMHIGSIILLPILGGFIFSSIKVMIIEKIKSILPTFSIFMVAMIIASLFALNQQMILTFPGAVIAAVLALNLLGYFTGYSISYVMKQDSKSTLAAIFDYGMFDAIVAMVICTTFFSKEAAIPAVLISIIQNLTAPFIVRYQKKRLGFQIAIAKEDV</sequence>
<dbReference type="OrthoDB" id="9806785at2"/>
<feature type="transmembrane region" description="Helical" evidence="5">
    <location>
        <begin position="64"/>
        <end position="87"/>
    </location>
</feature>
<reference evidence="7 9" key="2">
    <citation type="submission" date="2018-06" db="EMBL/GenBank/DDBJ databases">
        <authorList>
            <consortium name="Pathogen Informatics"/>
            <person name="Doyle S."/>
        </authorList>
    </citation>
    <scope>NUCLEOTIDE SEQUENCE [LARGE SCALE GENOMIC DNA]</scope>
    <source>
        <strain evidence="7 9">NCTC11991</strain>
    </source>
</reference>
<evidence type="ECO:0000313" key="9">
    <source>
        <dbReference type="Proteomes" id="UP000255110"/>
    </source>
</evidence>
<evidence type="ECO:0000313" key="8">
    <source>
        <dbReference type="Proteomes" id="UP000054820"/>
    </source>
</evidence>
<proteinExistence type="predicted"/>